<keyword evidence="1" id="KW-0732">Signal</keyword>
<evidence type="ECO:0008006" key="4">
    <source>
        <dbReference type="Google" id="ProtNLM"/>
    </source>
</evidence>
<protein>
    <recommendedName>
        <fullName evidence="4">PEP-CTERM protein-sorting domain-containing protein</fullName>
    </recommendedName>
</protein>
<reference evidence="2 3" key="1">
    <citation type="submission" date="2020-07" db="EMBL/GenBank/DDBJ databases">
        <authorList>
            <person name="Feng X."/>
        </authorList>
    </citation>
    <scope>NUCLEOTIDE SEQUENCE [LARGE SCALE GENOMIC DNA]</scope>
    <source>
        <strain evidence="2 3">JCM31066</strain>
    </source>
</reference>
<feature type="chain" id="PRO_5032334712" description="PEP-CTERM protein-sorting domain-containing protein" evidence="1">
    <location>
        <begin position="21"/>
        <end position="270"/>
    </location>
</feature>
<evidence type="ECO:0000256" key="1">
    <source>
        <dbReference type="SAM" id="SignalP"/>
    </source>
</evidence>
<sequence length="270" mass="28163">MHKIYSLVTLLLTATASAFAATTLPVNDDFDNGNTLGWVSGQSGNVTFDDSAMQVGVNNTGFHSALQFDAVTLADGQTLNAAFTFSTPSSSTWSTTNAMRIALLNTDTTLPNNSNPNITATGFMFGLNNLNGTDKANSGAYLFYRNTNSGPITNSQSPYTVISGTNNAFSGGLAASTTYTYTLTFTNTGSGNITITALLSGGDIDATTQTWNTTTSSYTFNTFAIGATAINPITVESVSLTQIPEASSLGLIFAGLAACLVFGCRIRACR</sequence>
<accession>A0A842HC07</accession>
<keyword evidence="3" id="KW-1185">Reference proteome</keyword>
<comment type="caution">
    <text evidence="2">The sequence shown here is derived from an EMBL/GenBank/DDBJ whole genome shotgun (WGS) entry which is preliminary data.</text>
</comment>
<proteinExistence type="predicted"/>
<gene>
    <name evidence="2" type="ORF">H5P28_05480</name>
</gene>
<dbReference type="AlphaFoldDB" id="A0A842HC07"/>
<feature type="signal peptide" evidence="1">
    <location>
        <begin position="1"/>
        <end position="20"/>
    </location>
</feature>
<organism evidence="2 3">
    <name type="scientific">Ruficoccus amylovorans</name>
    <dbReference type="NCBI Taxonomy" id="1804625"/>
    <lineage>
        <taxon>Bacteria</taxon>
        <taxon>Pseudomonadati</taxon>
        <taxon>Verrucomicrobiota</taxon>
        <taxon>Opitutia</taxon>
        <taxon>Puniceicoccales</taxon>
        <taxon>Cerasicoccaceae</taxon>
        <taxon>Ruficoccus</taxon>
    </lineage>
</organism>
<evidence type="ECO:0000313" key="3">
    <source>
        <dbReference type="Proteomes" id="UP000546464"/>
    </source>
</evidence>
<name>A0A842HC07_9BACT</name>
<evidence type="ECO:0000313" key="2">
    <source>
        <dbReference type="EMBL" id="MBC2593709.1"/>
    </source>
</evidence>
<dbReference type="EMBL" id="JACHVB010000014">
    <property type="protein sequence ID" value="MBC2593709.1"/>
    <property type="molecule type" value="Genomic_DNA"/>
</dbReference>
<dbReference type="Proteomes" id="UP000546464">
    <property type="component" value="Unassembled WGS sequence"/>
</dbReference>
<dbReference type="RefSeq" id="WP_185674710.1">
    <property type="nucleotide sequence ID" value="NZ_JACHVB010000014.1"/>
</dbReference>